<dbReference type="Gene3D" id="3.40.50.720">
    <property type="entry name" value="NAD(P)-binding Rossmann-like Domain"/>
    <property type="match status" value="1"/>
</dbReference>
<keyword evidence="4" id="KW-0560">Oxidoreductase</keyword>
<dbReference type="PROSITE" id="PS00065">
    <property type="entry name" value="D_2_HYDROXYACID_DH_1"/>
    <property type="match status" value="1"/>
</dbReference>
<dbReference type="InterPro" id="IPR036291">
    <property type="entry name" value="NAD(P)-bd_dom_sf"/>
</dbReference>
<comment type="similarity">
    <text evidence="5">Belongs to the zinc-containing alcohol dehydrogenase family.</text>
</comment>
<sequence length="351" mass="38151">MSMNVLGYAALAAKEALVPHRFIRRDPRANDVVIQILYCGICHSDLHHVQNDWGRARYPLVPGHEIIGQVIGVGAEVSRFRPGDYVGVGCMVDSCQHCGACEQGLEQYCEEGATLTYNDVDRHDQMPTYGGYSEKIVVADRFVLKIPASLDLPGVAPLLCAGITTWSPLRHWQVGPGSKVAVVGLGGLGHMALKLAHALGAEVTLFTRSLGKEQDARRLGAHHVVVSTSDEQMGSVKGHFDLIIDTVPYVHDLKPYMPTLALNGTLVLVGYLGELDPVLNSTPLVMGRKSVAGSVIGGIAETQEMLDFCGQHDIISDVELIDIKNIDHAYQRMLSSDVKYRFVIDMASLQA</sequence>
<dbReference type="GO" id="GO:0008270">
    <property type="term" value="F:zinc ion binding"/>
    <property type="evidence" value="ECO:0007669"/>
    <property type="project" value="InterPro"/>
</dbReference>
<dbReference type="Pfam" id="PF08240">
    <property type="entry name" value="ADH_N"/>
    <property type="match status" value="1"/>
</dbReference>
<dbReference type="eggNOG" id="COG1064">
    <property type="taxonomic scope" value="Bacteria"/>
</dbReference>
<keyword evidence="3 5" id="KW-0862">Zinc</keyword>
<comment type="cofactor">
    <cofactor evidence="1 5">
        <name>Zn(2+)</name>
        <dbReference type="ChEBI" id="CHEBI:29105"/>
    </cofactor>
</comment>
<dbReference type="PANTHER" id="PTHR42683">
    <property type="entry name" value="ALDEHYDE REDUCTASE"/>
    <property type="match status" value="1"/>
</dbReference>
<dbReference type="InterPro" id="IPR029752">
    <property type="entry name" value="D-isomer_DH_CS1"/>
</dbReference>
<evidence type="ECO:0000313" key="8">
    <source>
        <dbReference type="Proteomes" id="UP000019030"/>
    </source>
</evidence>
<reference evidence="7 8" key="2">
    <citation type="submission" date="2015-03" db="EMBL/GenBank/DDBJ databases">
        <authorList>
            <person name="Chan K.-G."/>
        </authorList>
    </citation>
    <scope>NUCLEOTIDE SEQUENCE [LARGE SCALE GENOMIC DNA]</scope>
    <source>
        <strain evidence="7 8">RB-25</strain>
    </source>
</reference>
<dbReference type="OrthoDB" id="9771084at2"/>
<dbReference type="InterPro" id="IPR013154">
    <property type="entry name" value="ADH-like_N"/>
</dbReference>
<dbReference type="Gene3D" id="3.90.180.10">
    <property type="entry name" value="Medium-chain alcohol dehydrogenases, catalytic domain"/>
    <property type="match status" value="1"/>
</dbReference>
<dbReference type="InterPro" id="IPR047109">
    <property type="entry name" value="CAD-like"/>
</dbReference>
<evidence type="ECO:0000256" key="4">
    <source>
        <dbReference type="ARBA" id="ARBA00023002"/>
    </source>
</evidence>
<dbReference type="SUPFAM" id="SSF50129">
    <property type="entry name" value="GroES-like"/>
    <property type="match status" value="1"/>
</dbReference>
<proteinExistence type="inferred from homology"/>
<gene>
    <name evidence="7" type="ORF">Z042_12680</name>
</gene>
<protein>
    <submittedName>
        <fullName evidence="7">Hydroxyacid dehydrogenase</fullName>
    </submittedName>
</protein>
<feature type="domain" description="Enoyl reductase (ER)" evidence="6">
    <location>
        <begin position="10"/>
        <end position="344"/>
    </location>
</feature>
<organism evidence="7 8">
    <name type="scientific">Chania multitudinisentens RB-25</name>
    <dbReference type="NCBI Taxonomy" id="1441930"/>
    <lineage>
        <taxon>Bacteria</taxon>
        <taxon>Pseudomonadati</taxon>
        <taxon>Pseudomonadota</taxon>
        <taxon>Gammaproteobacteria</taxon>
        <taxon>Enterobacterales</taxon>
        <taxon>Yersiniaceae</taxon>
        <taxon>Chania</taxon>
    </lineage>
</organism>
<dbReference type="AlphaFoldDB" id="W0L9B4"/>
<evidence type="ECO:0000313" key="7">
    <source>
        <dbReference type="EMBL" id="AHG20388.1"/>
    </source>
</evidence>
<dbReference type="InterPro" id="IPR002328">
    <property type="entry name" value="ADH_Zn_CS"/>
</dbReference>
<evidence type="ECO:0000256" key="5">
    <source>
        <dbReference type="RuleBase" id="RU361277"/>
    </source>
</evidence>
<evidence type="ECO:0000256" key="1">
    <source>
        <dbReference type="ARBA" id="ARBA00001947"/>
    </source>
</evidence>
<dbReference type="HOGENOM" id="CLU_026673_20_2_6"/>
<dbReference type="SMART" id="SM00829">
    <property type="entry name" value="PKS_ER"/>
    <property type="match status" value="1"/>
</dbReference>
<dbReference type="Proteomes" id="UP000019030">
    <property type="component" value="Chromosome"/>
</dbReference>
<dbReference type="FunFam" id="3.40.50.720:FF:000022">
    <property type="entry name" value="Cinnamyl alcohol dehydrogenase"/>
    <property type="match status" value="1"/>
</dbReference>
<dbReference type="PATRIC" id="fig|1441930.4.peg.2520"/>
<dbReference type="InterPro" id="IPR011032">
    <property type="entry name" value="GroES-like_sf"/>
</dbReference>
<dbReference type="RefSeq" id="WP_024912778.1">
    <property type="nucleotide sequence ID" value="NZ_CP007044.2"/>
</dbReference>
<dbReference type="KEGG" id="sfo:Z042_12680"/>
<dbReference type="Pfam" id="PF00107">
    <property type="entry name" value="ADH_zinc_N"/>
    <property type="match status" value="1"/>
</dbReference>
<dbReference type="SUPFAM" id="SSF51735">
    <property type="entry name" value="NAD(P)-binding Rossmann-fold domains"/>
    <property type="match status" value="1"/>
</dbReference>
<keyword evidence="8" id="KW-1185">Reference proteome</keyword>
<dbReference type="InterPro" id="IPR020843">
    <property type="entry name" value="ER"/>
</dbReference>
<dbReference type="CDD" id="cd05283">
    <property type="entry name" value="CAD1"/>
    <property type="match status" value="1"/>
</dbReference>
<name>W0L9B4_9GAMM</name>
<dbReference type="EMBL" id="CP007044">
    <property type="protein sequence ID" value="AHG20388.1"/>
    <property type="molecule type" value="Genomic_DNA"/>
</dbReference>
<keyword evidence="2 5" id="KW-0479">Metal-binding</keyword>
<dbReference type="InterPro" id="IPR013149">
    <property type="entry name" value="ADH-like_C"/>
</dbReference>
<evidence type="ECO:0000259" key="6">
    <source>
        <dbReference type="SMART" id="SM00829"/>
    </source>
</evidence>
<evidence type="ECO:0000256" key="2">
    <source>
        <dbReference type="ARBA" id="ARBA00022723"/>
    </source>
</evidence>
<evidence type="ECO:0000256" key="3">
    <source>
        <dbReference type="ARBA" id="ARBA00022833"/>
    </source>
</evidence>
<dbReference type="STRING" id="1441930.Z042_12680"/>
<dbReference type="GO" id="GO:0008106">
    <property type="term" value="F:alcohol dehydrogenase (NADP+) activity"/>
    <property type="evidence" value="ECO:0007669"/>
    <property type="project" value="UniProtKB-ARBA"/>
</dbReference>
<accession>W0L9B4</accession>
<reference evidence="7 8" key="1">
    <citation type="submission" date="2014-01" db="EMBL/GenBank/DDBJ databases">
        <title>Isolation of Serratia multitudinisentens RB-25 from Ex-Landfill site.</title>
        <authorList>
            <person name="Robson E.H.J."/>
        </authorList>
    </citation>
    <scope>NUCLEOTIDE SEQUENCE [LARGE SCALE GENOMIC DNA]</scope>
    <source>
        <strain evidence="7 8">RB-25</strain>
    </source>
</reference>
<dbReference type="PROSITE" id="PS00059">
    <property type="entry name" value="ADH_ZINC"/>
    <property type="match status" value="1"/>
</dbReference>